<protein>
    <submittedName>
        <fullName evidence="2">Uncharacterized protein</fullName>
    </submittedName>
</protein>
<feature type="region of interest" description="Disordered" evidence="1">
    <location>
        <begin position="1"/>
        <end position="24"/>
    </location>
</feature>
<proteinExistence type="predicted"/>
<dbReference type="Proteomes" id="UP001348265">
    <property type="component" value="Unassembled WGS sequence"/>
</dbReference>
<evidence type="ECO:0000313" key="3">
    <source>
        <dbReference type="Proteomes" id="UP001348265"/>
    </source>
</evidence>
<dbReference type="RefSeq" id="WP_331788082.1">
    <property type="nucleotide sequence ID" value="NZ_JAVFKM010000012.1"/>
</dbReference>
<name>A0ABU7WXR4_9ACTN</name>
<keyword evidence="3" id="KW-1185">Reference proteome</keyword>
<evidence type="ECO:0000256" key="1">
    <source>
        <dbReference type="SAM" id="MobiDB-lite"/>
    </source>
</evidence>
<comment type="caution">
    <text evidence="2">The sequence shown here is derived from an EMBL/GenBank/DDBJ whole genome shotgun (WGS) entry which is preliminary data.</text>
</comment>
<evidence type="ECO:0000313" key="2">
    <source>
        <dbReference type="EMBL" id="MEF3116311.1"/>
    </source>
</evidence>
<reference evidence="2 3" key="1">
    <citation type="submission" date="2023-08" db="EMBL/GenBank/DDBJ databases">
        <authorList>
            <person name="Sharma P."/>
            <person name="Verma V."/>
            <person name="Mohan M.K."/>
            <person name="Dubey A.K."/>
        </authorList>
    </citation>
    <scope>NUCLEOTIDE SEQUENCE [LARGE SCALE GENOMIC DNA]</scope>
    <source>
        <strain evidence="2 3">ADP4</strain>
    </source>
</reference>
<accession>A0ABU7WXR4</accession>
<dbReference type="EMBL" id="JAVFKM010000012">
    <property type="protein sequence ID" value="MEF3116311.1"/>
    <property type="molecule type" value="Genomic_DNA"/>
</dbReference>
<organism evidence="2 3">
    <name type="scientific">Streptomyces chrestomyceticus</name>
    <dbReference type="NCBI Taxonomy" id="68185"/>
    <lineage>
        <taxon>Bacteria</taxon>
        <taxon>Bacillati</taxon>
        <taxon>Actinomycetota</taxon>
        <taxon>Actinomycetes</taxon>
        <taxon>Kitasatosporales</taxon>
        <taxon>Streptomycetaceae</taxon>
        <taxon>Streptomyces</taxon>
    </lineage>
</organism>
<sequence length="101" mass="11027">MRTSGGDAALNLPRPEGTTMATPAPVPTRMEIQITGIRKHFAECVTEQDGGEMCDACSSDWDSPLPTNAWIRAHADEKGHTKFKKHTEEDVTTFTKPATAK</sequence>
<gene>
    <name evidence="2" type="ORF">RB636_24330</name>
</gene>